<evidence type="ECO:0000256" key="12">
    <source>
        <dbReference type="ARBA" id="ARBA00037975"/>
    </source>
</evidence>
<evidence type="ECO:0000256" key="5">
    <source>
        <dbReference type="ARBA" id="ARBA00022617"/>
    </source>
</evidence>
<dbReference type="PANTHER" id="PTHR30529:SF1">
    <property type="entry name" value="CYTOCHROME B561 HOMOLOG 2"/>
    <property type="match status" value="1"/>
</dbReference>
<sequence>MSFKNDTQAFGHTSIVIHWLAALVIYGMFALGLWMVTLGYYDVWYHRAPELHKSVGVLLFALILFRILWRFVSPPPLPLSSYSAVTRIAATAAHLLLLAGLLGILVTGYLIATAEGQPISVFGWFSVPALMTLGPEQTDLAGTLHLWLAWAVVLLSVLHALAALKHHFIDGDVTLKRMLGRRAP</sequence>
<keyword evidence="3" id="KW-0813">Transport</keyword>
<keyword evidence="5" id="KW-0349">Heme</keyword>
<comment type="similarity">
    <text evidence="12">Belongs to the cytochrome b561 family.</text>
</comment>
<keyword evidence="6 13" id="KW-0812">Transmembrane</keyword>
<dbReference type="SUPFAM" id="SSF81342">
    <property type="entry name" value="Transmembrane di-heme cytochromes"/>
    <property type="match status" value="1"/>
</dbReference>
<evidence type="ECO:0000256" key="10">
    <source>
        <dbReference type="ARBA" id="ARBA00023004"/>
    </source>
</evidence>
<keyword evidence="10" id="KW-0408">Iron</keyword>
<evidence type="ECO:0000256" key="4">
    <source>
        <dbReference type="ARBA" id="ARBA00022475"/>
    </source>
</evidence>
<accession>A0A2N5ECX1</accession>
<feature type="domain" description="Cytochrome b561 bacterial/Ni-hydrogenase" evidence="14">
    <location>
        <begin position="11"/>
        <end position="180"/>
    </location>
</feature>
<dbReference type="GO" id="GO:0005886">
    <property type="term" value="C:plasma membrane"/>
    <property type="evidence" value="ECO:0007669"/>
    <property type="project" value="UniProtKB-SubCell"/>
</dbReference>
<evidence type="ECO:0000256" key="3">
    <source>
        <dbReference type="ARBA" id="ARBA00022448"/>
    </source>
</evidence>
<keyword evidence="7" id="KW-0479">Metal-binding</keyword>
<comment type="subcellular location">
    <subcellularLocation>
        <location evidence="2">Cell membrane</location>
        <topology evidence="2">Multi-pass membrane protein</topology>
    </subcellularLocation>
</comment>
<keyword evidence="4" id="KW-1003">Cell membrane</keyword>
<comment type="cofactor">
    <cofactor evidence="1">
        <name>heme b</name>
        <dbReference type="ChEBI" id="CHEBI:60344"/>
    </cofactor>
</comment>
<name>A0A2N5ECX1_9GAMM</name>
<dbReference type="AlphaFoldDB" id="A0A2N5ECX1"/>
<dbReference type="Pfam" id="PF01292">
    <property type="entry name" value="Ni_hydr_CYTB"/>
    <property type="match status" value="1"/>
</dbReference>
<dbReference type="GO" id="GO:0022904">
    <property type="term" value="P:respiratory electron transport chain"/>
    <property type="evidence" value="ECO:0007669"/>
    <property type="project" value="InterPro"/>
</dbReference>
<feature type="transmembrane region" description="Helical" evidence="13">
    <location>
        <begin position="147"/>
        <end position="168"/>
    </location>
</feature>
<keyword evidence="9 13" id="KW-1133">Transmembrane helix</keyword>
<feature type="transmembrane region" description="Helical" evidence="13">
    <location>
        <begin position="55"/>
        <end position="72"/>
    </location>
</feature>
<comment type="caution">
    <text evidence="15">The sequence shown here is derived from an EMBL/GenBank/DDBJ whole genome shotgun (WGS) entry which is preliminary data.</text>
</comment>
<evidence type="ECO:0000256" key="13">
    <source>
        <dbReference type="SAM" id="Phobius"/>
    </source>
</evidence>
<keyword evidence="8" id="KW-0249">Electron transport</keyword>
<gene>
    <name evidence="15" type="ORF">CYR32_01185</name>
</gene>
<proteinExistence type="inferred from homology"/>
<dbReference type="Gene3D" id="1.20.950.20">
    <property type="entry name" value="Transmembrane di-heme cytochromes, Chain C"/>
    <property type="match status" value="1"/>
</dbReference>
<evidence type="ECO:0000256" key="6">
    <source>
        <dbReference type="ARBA" id="ARBA00022692"/>
    </source>
</evidence>
<evidence type="ECO:0000313" key="15">
    <source>
        <dbReference type="EMBL" id="PLR40383.1"/>
    </source>
</evidence>
<organism evidence="15 16">
    <name type="scientific">Chimaeribacter coloradensis</name>
    <dbReference type="NCBI Taxonomy" id="2060068"/>
    <lineage>
        <taxon>Bacteria</taxon>
        <taxon>Pseudomonadati</taxon>
        <taxon>Pseudomonadota</taxon>
        <taxon>Gammaproteobacteria</taxon>
        <taxon>Enterobacterales</taxon>
        <taxon>Yersiniaceae</taxon>
        <taxon>Chimaeribacter</taxon>
    </lineage>
</organism>
<evidence type="ECO:0000256" key="7">
    <source>
        <dbReference type="ARBA" id="ARBA00022723"/>
    </source>
</evidence>
<evidence type="ECO:0000313" key="16">
    <source>
        <dbReference type="Proteomes" id="UP000234503"/>
    </source>
</evidence>
<dbReference type="GO" id="GO:0009055">
    <property type="term" value="F:electron transfer activity"/>
    <property type="evidence" value="ECO:0007669"/>
    <property type="project" value="InterPro"/>
</dbReference>
<reference evidence="15 16" key="1">
    <citation type="submission" date="2017-12" db="EMBL/GenBank/DDBJ databases">
        <title>Characterization of six clinical isolates of Enterochimera gen. nov., a novel genus of the Yersiniaciae family and the three species Enterochimera arupensis sp. nov., Enterochimera coloradensis sp. nov, and Enterochimera californica sp. nov.</title>
        <authorList>
            <person name="Rossi A."/>
            <person name="Fisher M."/>
        </authorList>
    </citation>
    <scope>NUCLEOTIDE SEQUENCE [LARGE SCALE GENOMIC DNA]</scope>
    <source>
        <strain evidence="16">2016-Iso4</strain>
    </source>
</reference>
<keyword evidence="16" id="KW-1185">Reference proteome</keyword>
<dbReference type="GO" id="GO:0020037">
    <property type="term" value="F:heme binding"/>
    <property type="evidence" value="ECO:0007669"/>
    <property type="project" value="TreeGrafter"/>
</dbReference>
<dbReference type="OrthoDB" id="9793784at2"/>
<evidence type="ECO:0000256" key="2">
    <source>
        <dbReference type="ARBA" id="ARBA00004651"/>
    </source>
</evidence>
<evidence type="ECO:0000256" key="9">
    <source>
        <dbReference type="ARBA" id="ARBA00022989"/>
    </source>
</evidence>
<dbReference type="GO" id="GO:0046872">
    <property type="term" value="F:metal ion binding"/>
    <property type="evidence" value="ECO:0007669"/>
    <property type="project" value="UniProtKB-KW"/>
</dbReference>
<dbReference type="InterPro" id="IPR016174">
    <property type="entry name" value="Di-haem_cyt_TM"/>
</dbReference>
<dbReference type="PANTHER" id="PTHR30529">
    <property type="entry name" value="CYTOCHROME B561"/>
    <property type="match status" value="1"/>
</dbReference>
<protein>
    <submittedName>
        <fullName evidence="15">Cytochrome b</fullName>
    </submittedName>
</protein>
<dbReference type="Proteomes" id="UP000234503">
    <property type="component" value="Unassembled WGS sequence"/>
</dbReference>
<feature type="transmembrane region" description="Helical" evidence="13">
    <location>
        <begin position="92"/>
        <end position="112"/>
    </location>
</feature>
<evidence type="ECO:0000259" key="14">
    <source>
        <dbReference type="Pfam" id="PF01292"/>
    </source>
</evidence>
<keyword evidence="11 13" id="KW-0472">Membrane</keyword>
<dbReference type="InterPro" id="IPR011577">
    <property type="entry name" value="Cyt_b561_bac/Ni-Hgenase"/>
</dbReference>
<evidence type="ECO:0000256" key="11">
    <source>
        <dbReference type="ARBA" id="ARBA00023136"/>
    </source>
</evidence>
<evidence type="ECO:0000256" key="8">
    <source>
        <dbReference type="ARBA" id="ARBA00022982"/>
    </source>
</evidence>
<dbReference type="InterPro" id="IPR052168">
    <property type="entry name" value="Cytochrome_b561_oxidase"/>
</dbReference>
<feature type="transmembrane region" description="Helical" evidence="13">
    <location>
        <begin position="20"/>
        <end position="43"/>
    </location>
</feature>
<feature type="transmembrane region" description="Helical" evidence="13">
    <location>
        <begin position="119"/>
        <end position="135"/>
    </location>
</feature>
<dbReference type="EMBL" id="PJZH01000001">
    <property type="protein sequence ID" value="PLR40383.1"/>
    <property type="molecule type" value="Genomic_DNA"/>
</dbReference>
<evidence type="ECO:0000256" key="1">
    <source>
        <dbReference type="ARBA" id="ARBA00001970"/>
    </source>
</evidence>
<dbReference type="RefSeq" id="WP_101821719.1">
    <property type="nucleotide sequence ID" value="NZ_PJZH01000001.1"/>
</dbReference>